<feature type="region of interest" description="Disordered" evidence="1">
    <location>
        <begin position="99"/>
        <end position="119"/>
    </location>
</feature>
<dbReference type="OrthoDB" id="10265971at2759"/>
<dbReference type="EMBL" id="LFZN01000008">
    <property type="protein sequence ID" value="KXT06077.1"/>
    <property type="molecule type" value="Genomic_DNA"/>
</dbReference>
<comment type="caution">
    <text evidence="2">The sequence shown here is derived from an EMBL/GenBank/DDBJ whole genome shotgun (WGS) entry which is preliminary data.</text>
</comment>
<feature type="compositionally biased region" description="Polar residues" evidence="1">
    <location>
        <begin position="621"/>
        <end position="645"/>
    </location>
</feature>
<dbReference type="AlphaFoldDB" id="A0A139HUH7"/>
<accession>A0A139HUH7</accession>
<feature type="compositionally biased region" description="Acidic residues" evidence="1">
    <location>
        <begin position="294"/>
        <end position="306"/>
    </location>
</feature>
<feature type="compositionally biased region" description="Basic and acidic residues" evidence="1">
    <location>
        <begin position="259"/>
        <end position="268"/>
    </location>
</feature>
<evidence type="ECO:0000256" key="1">
    <source>
        <dbReference type="SAM" id="MobiDB-lite"/>
    </source>
</evidence>
<feature type="region of interest" description="Disordered" evidence="1">
    <location>
        <begin position="460"/>
        <end position="479"/>
    </location>
</feature>
<dbReference type="Proteomes" id="UP000070133">
    <property type="component" value="Unassembled WGS sequence"/>
</dbReference>
<feature type="compositionally biased region" description="Polar residues" evidence="1">
    <location>
        <begin position="379"/>
        <end position="400"/>
    </location>
</feature>
<feature type="region of interest" description="Disordered" evidence="1">
    <location>
        <begin position="519"/>
        <end position="652"/>
    </location>
</feature>
<feature type="compositionally biased region" description="Polar residues" evidence="1">
    <location>
        <begin position="468"/>
        <end position="479"/>
    </location>
</feature>
<organism evidence="2 3">
    <name type="scientific">Pseudocercospora eumusae</name>
    <dbReference type="NCBI Taxonomy" id="321146"/>
    <lineage>
        <taxon>Eukaryota</taxon>
        <taxon>Fungi</taxon>
        <taxon>Dikarya</taxon>
        <taxon>Ascomycota</taxon>
        <taxon>Pezizomycotina</taxon>
        <taxon>Dothideomycetes</taxon>
        <taxon>Dothideomycetidae</taxon>
        <taxon>Mycosphaerellales</taxon>
        <taxon>Mycosphaerellaceae</taxon>
        <taxon>Pseudocercospora</taxon>
    </lineage>
</organism>
<feature type="region of interest" description="Disordered" evidence="1">
    <location>
        <begin position="324"/>
        <end position="404"/>
    </location>
</feature>
<evidence type="ECO:0000313" key="2">
    <source>
        <dbReference type="EMBL" id="KXT06077.1"/>
    </source>
</evidence>
<protein>
    <submittedName>
        <fullName evidence="2">Uncharacterized protein</fullName>
    </submittedName>
</protein>
<name>A0A139HUH7_9PEZI</name>
<keyword evidence="3" id="KW-1185">Reference proteome</keyword>
<gene>
    <name evidence="2" type="ORF">AC578_1365</name>
</gene>
<feature type="region of interest" description="Disordered" evidence="1">
    <location>
        <begin position="253"/>
        <end position="307"/>
    </location>
</feature>
<reference evidence="2 3" key="1">
    <citation type="submission" date="2015-07" db="EMBL/GenBank/DDBJ databases">
        <title>Comparative genomics of the Sigatoka disease complex on banana suggests a link between parallel evolutionary changes in Pseudocercospora fijiensis and Pseudocercospora eumusae and increased virulence on the banana host.</title>
        <authorList>
            <person name="Chang T.-C."/>
            <person name="Salvucci A."/>
            <person name="Crous P.W."/>
            <person name="Stergiopoulos I."/>
        </authorList>
    </citation>
    <scope>NUCLEOTIDE SEQUENCE [LARGE SCALE GENOMIC DNA]</scope>
    <source>
        <strain evidence="2 3">CBS 114824</strain>
    </source>
</reference>
<feature type="compositionally biased region" description="Basic and acidic residues" evidence="1">
    <location>
        <begin position="527"/>
        <end position="536"/>
    </location>
</feature>
<evidence type="ECO:0000313" key="3">
    <source>
        <dbReference type="Proteomes" id="UP000070133"/>
    </source>
</evidence>
<proteinExistence type="predicted"/>
<feature type="compositionally biased region" description="Acidic residues" evidence="1">
    <location>
        <begin position="570"/>
        <end position="581"/>
    </location>
</feature>
<sequence>MSTYLHSSLYSFSERAREKILHEFIDIVRDVSVDCCYNADTDTFEIRCPSSAIEKGGHADEVLSKIIQRHIDEYEEKEDQSGDDDDLVRFAESKFDAVDNFESNPDHSRQSRPSEARPVARSHIIIANAEKLKVFRLRDLDEFGFLERTLAPANKKMESLFECGVTCRAARFDSNDGYVFNGRTGKNKLITNGGTLHAAPLQLPEFGILSDDRMMSNEPPQSIAGNQWEMEDADQSVGVNKWLLGVGRTLDSQINPNVERPDVPKDTKQMLAKEQTHATSRARVPKGAAVVSSDLEDSDEEDDESTVADFSEFLASNRFAQAAQANQELDDSGSETSHRTEKGPSFASLLPGGKLTPQKRRDSGDWSAVIPKPSHAALAQSSDMQSWQRASPSKASTANDDGQWADYGGRYAARDKIGLKGNADALVSWDRDNYQPDQDQLQRHAKKKLVAIRGATPSIPSTPLSISGKSTETGQGTSGCSARLTSASISGASSTVAAKPIRCYADWDPSEADWKNVAAPATTNADPKTKLIDDRAFPSSTPIKPPPGYLHQEPDAEVRVTNPDSLGDLMDSEENVMDEEPENVRPSAFQMTSRPKTTLAPTQASTNGTYASTAAMREAAPNTSGTSDLPPSQKLQLPSDYTSRITTKKPKK</sequence>
<feature type="compositionally biased region" description="Basic and acidic residues" evidence="1">
    <location>
        <begin position="104"/>
        <end position="115"/>
    </location>
</feature>
<feature type="compositionally biased region" description="Polar residues" evidence="1">
    <location>
        <begin position="589"/>
        <end position="612"/>
    </location>
</feature>